<keyword evidence="2" id="KW-1185">Reference proteome</keyword>
<name>A0A151MN58_ALLMI</name>
<dbReference type="Proteomes" id="UP000050525">
    <property type="component" value="Unassembled WGS sequence"/>
</dbReference>
<comment type="caution">
    <text evidence="1">The sequence shown here is derived from an EMBL/GenBank/DDBJ whole genome shotgun (WGS) entry which is preliminary data.</text>
</comment>
<accession>A0A151MN58</accession>
<organism evidence="1 2">
    <name type="scientific">Alligator mississippiensis</name>
    <name type="common">American alligator</name>
    <dbReference type="NCBI Taxonomy" id="8496"/>
    <lineage>
        <taxon>Eukaryota</taxon>
        <taxon>Metazoa</taxon>
        <taxon>Chordata</taxon>
        <taxon>Craniata</taxon>
        <taxon>Vertebrata</taxon>
        <taxon>Euteleostomi</taxon>
        <taxon>Archelosauria</taxon>
        <taxon>Archosauria</taxon>
        <taxon>Crocodylia</taxon>
        <taxon>Alligatoridae</taxon>
        <taxon>Alligatorinae</taxon>
        <taxon>Alligator</taxon>
    </lineage>
</organism>
<evidence type="ECO:0000313" key="1">
    <source>
        <dbReference type="EMBL" id="KYO25956.1"/>
    </source>
</evidence>
<dbReference type="AlphaFoldDB" id="A0A151MN58"/>
<evidence type="ECO:0000313" key="2">
    <source>
        <dbReference type="Proteomes" id="UP000050525"/>
    </source>
</evidence>
<dbReference type="EMBL" id="AKHW03005657">
    <property type="protein sequence ID" value="KYO25956.1"/>
    <property type="molecule type" value="Genomic_DNA"/>
</dbReference>
<reference evidence="1 2" key="1">
    <citation type="journal article" date="2012" name="Genome Biol.">
        <title>Sequencing three crocodilian genomes to illuminate the evolution of archosaurs and amniotes.</title>
        <authorList>
            <person name="St John J.A."/>
            <person name="Braun E.L."/>
            <person name="Isberg S.R."/>
            <person name="Miles L.G."/>
            <person name="Chong A.Y."/>
            <person name="Gongora J."/>
            <person name="Dalzell P."/>
            <person name="Moran C."/>
            <person name="Bed'hom B."/>
            <person name="Abzhanov A."/>
            <person name="Burgess S.C."/>
            <person name="Cooksey A.M."/>
            <person name="Castoe T.A."/>
            <person name="Crawford N.G."/>
            <person name="Densmore L.D."/>
            <person name="Drew J.C."/>
            <person name="Edwards S.V."/>
            <person name="Faircloth B.C."/>
            <person name="Fujita M.K."/>
            <person name="Greenwold M.J."/>
            <person name="Hoffmann F.G."/>
            <person name="Howard J.M."/>
            <person name="Iguchi T."/>
            <person name="Janes D.E."/>
            <person name="Khan S.Y."/>
            <person name="Kohno S."/>
            <person name="de Koning A.J."/>
            <person name="Lance S.L."/>
            <person name="McCarthy F.M."/>
            <person name="McCormack J.E."/>
            <person name="Merchant M.E."/>
            <person name="Peterson D.G."/>
            <person name="Pollock D.D."/>
            <person name="Pourmand N."/>
            <person name="Raney B.J."/>
            <person name="Roessler K.A."/>
            <person name="Sanford J.R."/>
            <person name="Sawyer R.H."/>
            <person name="Schmidt C.J."/>
            <person name="Triplett E.W."/>
            <person name="Tuberville T.D."/>
            <person name="Venegas-Anaya M."/>
            <person name="Howard J.T."/>
            <person name="Jarvis E.D."/>
            <person name="Guillette L.J.Jr."/>
            <person name="Glenn T.C."/>
            <person name="Green R.E."/>
            <person name="Ray D.A."/>
        </authorList>
    </citation>
    <scope>NUCLEOTIDE SEQUENCE [LARGE SCALE GENOMIC DNA]</scope>
    <source>
        <strain evidence="1">KSC_2009_1</strain>
    </source>
</reference>
<protein>
    <submittedName>
        <fullName evidence="1">Uncharacterized protein</fullName>
    </submittedName>
</protein>
<sequence>MGGGAAYIAKMNWSGTIANFVLKGFANLHFIFTTALKLKGSWLLSELGHSKPCVELQTEANVMKCHG</sequence>
<gene>
    <name evidence="1" type="ORF">Y1Q_0003737</name>
</gene>
<proteinExistence type="predicted"/>